<protein>
    <recommendedName>
        <fullName evidence="2">Serine aminopeptidase S33 domain-containing protein</fullName>
    </recommendedName>
</protein>
<comment type="caution">
    <text evidence="3">The sequence shown here is derived from an EMBL/GenBank/DDBJ whole genome shotgun (WGS) entry which is preliminary data.</text>
</comment>
<dbReference type="PATRIC" id="fig|1139219.3.peg.254"/>
<dbReference type="PANTHER" id="PTHR11614">
    <property type="entry name" value="PHOSPHOLIPASE-RELATED"/>
    <property type="match status" value="1"/>
</dbReference>
<dbReference type="HOGENOM" id="CLU_076594_2_0_9"/>
<dbReference type="AlphaFoldDB" id="S0KFS7"/>
<dbReference type="InterPro" id="IPR022742">
    <property type="entry name" value="Hydrolase_4"/>
</dbReference>
<dbReference type="eggNOG" id="COG1647">
    <property type="taxonomic scope" value="Bacteria"/>
</dbReference>
<dbReference type="InterPro" id="IPR012354">
    <property type="entry name" value="Esterase_lipase"/>
</dbReference>
<proteinExistence type="predicted"/>
<evidence type="ECO:0000313" key="4">
    <source>
        <dbReference type="Proteomes" id="UP000014127"/>
    </source>
</evidence>
<gene>
    <name evidence="3" type="ORF">OMK_00260</name>
</gene>
<name>S0KFS7_9ENTE</name>
<feature type="active site" description="Charge relay system" evidence="1">
    <location>
        <position position="193"/>
    </location>
</feature>
<dbReference type="RefSeq" id="WP_016171487.1">
    <property type="nucleotide sequence ID" value="NZ_ASWK01000001.1"/>
</dbReference>
<feature type="domain" description="Serine aminopeptidase S33" evidence="2">
    <location>
        <begin position="14"/>
        <end position="139"/>
    </location>
</feature>
<dbReference type="ESTHER" id="9ente-s0kfs7">
    <property type="family name" value="CarbLipBact_1"/>
</dbReference>
<dbReference type="Pfam" id="PF12146">
    <property type="entry name" value="Hydrolase_4"/>
    <property type="match status" value="1"/>
</dbReference>
<feature type="active site" description="Charge relay system" evidence="1">
    <location>
        <position position="223"/>
    </location>
</feature>
<keyword evidence="4" id="KW-1185">Reference proteome</keyword>
<organism evidence="3 4">
    <name type="scientific">Enterococcus dispar ATCC 51266</name>
    <dbReference type="NCBI Taxonomy" id="1139219"/>
    <lineage>
        <taxon>Bacteria</taxon>
        <taxon>Bacillati</taxon>
        <taxon>Bacillota</taxon>
        <taxon>Bacilli</taxon>
        <taxon>Lactobacillales</taxon>
        <taxon>Enterococcaceae</taxon>
        <taxon>Enterococcus</taxon>
    </lineage>
</organism>
<dbReference type="OrthoDB" id="9800213at2"/>
<evidence type="ECO:0000259" key="2">
    <source>
        <dbReference type="Pfam" id="PF12146"/>
    </source>
</evidence>
<sequence>MEKKPTSFFTAKGKKAVLLFHAYSGSPNDVRMLSRALEKENYTVYAPLFSGHGTMEPKEILMTDFQQWQEDAENAFQFLVQKGYQEIAVFGLSMGGIFAIDLLTKGYPEIITGGSFCSPLFKTKNNVPENFLLYARQMYNRQKIIDNALEEKITILKPLVNEQLEKIEAFGVKVSQNLSSVQVPVYLAQGGADEMIDAQTVFKTANALEQVDLTVAWYAKSGHVITIDPVHQQFEKDVINFLATQNEKR</sequence>
<dbReference type="STRING" id="44009.RV01_GL000711"/>
<dbReference type="SUPFAM" id="SSF53474">
    <property type="entry name" value="alpha/beta-Hydrolases"/>
    <property type="match status" value="1"/>
</dbReference>
<dbReference type="InterPro" id="IPR051044">
    <property type="entry name" value="MAG_DAG_Lipase"/>
</dbReference>
<dbReference type="Proteomes" id="UP000014127">
    <property type="component" value="Unassembled WGS sequence"/>
</dbReference>
<dbReference type="EMBL" id="AHYR01000002">
    <property type="protein sequence ID" value="EOT43704.1"/>
    <property type="molecule type" value="Genomic_DNA"/>
</dbReference>
<accession>S0KFS7</accession>
<dbReference type="GO" id="GO:0052689">
    <property type="term" value="F:carboxylic ester hydrolase activity"/>
    <property type="evidence" value="ECO:0007669"/>
    <property type="project" value="InterPro"/>
</dbReference>
<dbReference type="InterPro" id="IPR029058">
    <property type="entry name" value="AB_hydrolase_fold"/>
</dbReference>
<dbReference type="PIRSF" id="PIRSF017388">
    <property type="entry name" value="Esterase_lipase"/>
    <property type="match status" value="1"/>
</dbReference>
<evidence type="ECO:0000313" key="3">
    <source>
        <dbReference type="EMBL" id="EOT43704.1"/>
    </source>
</evidence>
<evidence type="ECO:0000256" key="1">
    <source>
        <dbReference type="PIRSR" id="PIRSR017388-1"/>
    </source>
</evidence>
<reference evidence="3 4" key="1">
    <citation type="submission" date="2013-03" db="EMBL/GenBank/DDBJ databases">
        <title>The Genome Sequence of Enterococcus dispar ATCC_51266 (Illumina only assembly).</title>
        <authorList>
            <consortium name="The Broad Institute Genomics Platform"/>
            <consortium name="The Broad Institute Genome Sequencing Center for Infectious Disease"/>
            <person name="Earl A."/>
            <person name="Russ C."/>
            <person name="Gilmore M."/>
            <person name="Surin D."/>
            <person name="Walker B."/>
            <person name="Young S."/>
            <person name="Zeng Q."/>
            <person name="Gargeya S."/>
            <person name="Fitzgerald M."/>
            <person name="Haas B."/>
            <person name="Abouelleil A."/>
            <person name="Allen A.W."/>
            <person name="Alvarado L."/>
            <person name="Arachchi H.M."/>
            <person name="Berlin A.M."/>
            <person name="Chapman S.B."/>
            <person name="Gainer-Dewar J."/>
            <person name="Goldberg J."/>
            <person name="Griggs A."/>
            <person name="Gujja S."/>
            <person name="Hansen M."/>
            <person name="Howarth C."/>
            <person name="Imamovic A."/>
            <person name="Ireland A."/>
            <person name="Larimer J."/>
            <person name="McCowan C."/>
            <person name="Murphy C."/>
            <person name="Pearson M."/>
            <person name="Poon T.W."/>
            <person name="Priest M."/>
            <person name="Roberts A."/>
            <person name="Saif S."/>
            <person name="Shea T."/>
            <person name="Sisk P."/>
            <person name="Sykes S."/>
            <person name="Wortman J."/>
            <person name="Nusbaum C."/>
            <person name="Birren B."/>
        </authorList>
    </citation>
    <scope>NUCLEOTIDE SEQUENCE [LARGE SCALE GENOMIC DNA]</scope>
    <source>
        <strain evidence="3 4">ATCC 51266</strain>
    </source>
</reference>
<dbReference type="Gene3D" id="3.40.50.1820">
    <property type="entry name" value="alpha/beta hydrolase"/>
    <property type="match status" value="1"/>
</dbReference>
<feature type="active site" description="Nucleophile" evidence="1">
    <location>
        <position position="93"/>
    </location>
</feature>